<sequence>MHARVLRYLDEVVRRGSIRKAAEVLHVAPTAINRQILDLEAELGAPLFERIQRRLRLTPLGEMVLAHVRQTLREHDALRERIAAYNAGQQGIVTVATTAGLAGSLLPALVHDFRRRHPGIAVRVLDLPVAEIVAALAEGDAELGLGYDLAPTPAFVTLAAGEWPIGAVVAPGHPLAEQSSALLAECVGYPLILPVATMSIRGLLDDAFVRAAIPVRAAVEAGSTVLMRRLVMLGAGIALLNPLDAIEELEAGTLVFVPLRDPALPLQRLTLFARARGPLDSAASLMAERIGAALKALSGGGAGH</sequence>
<dbReference type="RefSeq" id="WP_149318919.1">
    <property type="nucleotide sequence ID" value="NZ_VWRN01000014.1"/>
</dbReference>
<organism evidence="6 7">
    <name type="scientific">Cupriavidus cauae</name>
    <dbReference type="NCBI Taxonomy" id="2608999"/>
    <lineage>
        <taxon>Bacteria</taxon>
        <taxon>Pseudomonadati</taxon>
        <taxon>Pseudomonadota</taxon>
        <taxon>Betaproteobacteria</taxon>
        <taxon>Burkholderiales</taxon>
        <taxon>Burkholderiaceae</taxon>
        <taxon>Cupriavidus</taxon>
    </lineage>
</organism>
<dbReference type="Gene3D" id="1.10.10.10">
    <property type="entry name" value="Winged helix-like DNA-binding domain superfamily/Winged helix DNA-binding domain"/>
    <property type="match status" value="1"/>
</dbReference>
<dbReference type="InterPro" id="IPR050950">
    <property type="entry name" value="HTH-type_LysR_regulators"/>
</dbReference>
<dbReference type="GO" id="GO:0003700">
    <property type="term" value="F:DNA-binding transcription factor activity"/>
    <property type="evidence" value="ECO:0007669"/>
    <property type="project" value="InterPro"/>
</dbReference>
<evidence type="ECO:0000256" key="4">
    <source>
        <dbReference type="ARBA" id="ARBA00023163"/>
    </source>
</evidence>
<dbReference type="GO" id="GO:0005829">
    <property type="term" value="C:cytosol"/>
    <property type="evidence" value="ECO:0007669"/>
    <property type="project" value="TreeGrafter"/>
</dbReference>
<evidence type="ECO:0000256" key="3">
    <source>
        <dbReference type="ARBA" id="ARBA00023125"/>
    </source>
</evidence>
<feature type="domain" description="HTH lysR-type" evidence="5">
    <location>
        <begin position="1"/>
        <end position="58"/>
    </location>
</feature>
<dbReference type="SUPFAM" id="SSF53850">
    <property type="entry name" value="Periplasmic binding protein-like II"/>
    <property type="match status" value="1"/>
</dbReference>
<evidence type="ECO:0000259" key="5">
    <source>
        <dbReference type="PROSITE" id="PS50931"/>
    </source>
</evidence>
<evidence type="ECO:0000256" key="2">
    <source>
        <dbReference type="ARBA" id="ARBA00023015"/>
    </source>
</evidence>
<gene>
    <name evidence="6" type="ORF">F1599_03010</name>
</gene>
<dbReference type="GO" id="GO:0003677">
    <property type="term" value="F:DNA binding"/>
    <property type="evidence" value="ECO:0007669"/>
    <property type="project" value="UniProtKB-KW"/>
</dbReference>
<keyword evidence="4" id="KW-0804">Transcription</keyword>
<evidence type="ECO:0000313" key="7">
    <source>
        <dbReference type="Proteomes" id="UP000324324"/>
    </source>
</evidence>
<dbReference type="PANTHER" id="PTHR30419:SF8">
    <property type="entry name" value="NITROGEN ASSIMILATION TRANSCRIPTIONAL ACTIVATOR-RELATED"/>
    <property type="match status" value="1"/>
</dbReference>
<dbReference type="Pfam" id="PF00126">
    <property type="entry name" value="HTH_1"/>
    <property type="match status" value="1"/>
</dbReference>
<dbReference type="EMBL" id="VWRN01000014">
    <property type="protein sequence ID" value="KAA6130970.1"/>
    <property type="molecule type" value="Genomic_DNA"/>
</dbReference>
<keyword evidence="7" id="KW-1185">Reference proteome</keyword>
<dbReference type="Proteomes" id="UP000324324">
    <property type="component" value="Unassembled WGS sequence"/>
</dbReference>
<keyword evidence="3" id="KW-0238">DNA-binding</keyword>
<dbReference type="InterPro" id="IPR036388">
    <property type="entry name" value="WH-like_DNA-bd_sf"/>
</dbReference>
<dbReference type="InterPro" id="IPR005119">
    <property type="entry name" value="LysR_subst-bd"/>
</dbReference>
<dbReference type="PANTHER" id="PTHR30419">
    <property type="entry name" value="HTH-TYPE TRANSCRIPTIONAL REGULATOR YBHD"/>
    <property type="match status" value="1"/>
</dbReference>
<keyword evidence="2" id="KW-0805">Transcription regulation</keyword>
<proteinExistence type="inferred from homology"/>
<evidence type="ECO:0000256" key="1">
    <source>
        <dbReference type="ARBA" id="ARBA00009437"/>
    </source>
</evidence>
<dbReference type="PROSITE" id="PS50931">
    <property type="entry name" value="HTH_LYSR"/>
    <property type="match status" value="1"/>
</dbReference>
<comment type="similarity">
    <text evidence="1">Belongs to the LysR transcriptional regulatory family.</text>
</comment>
<dbReference type="SUPFAM" id="SSF46785">
    <property type="entry name" value="Winged helix' DNA-binding domain"/>
    <property type="match status" value="1"/>
</dbReference>
<protein>
    <submittedName>
        <fullName evidence="6">LysR family transcriptional regulator</fullName>
    </submittedName>
</protein>
<dbReference type="FunFam" id="1.10.10.10:FF:000001">
    <property type="entry name" value="LysR family transcriptional regulator"/>
    <property type="match status" value="1"/>
</dbReference>
<name>A0A5M8BAM4_9BURK</name>
<evidence type="ECO:0000313" key="6">
    <source>
        <dbReference type="EMBL" id="KAA6130970.1"/>
    </source>
</evidence>
<accession>A0A5M8BAM4</accession>
<dbReference type="InterPro" id="IPR000847">
    <property type="entry name" value="LysR_HTH_N"/>
</dbReference>
<dbReference type="AlphaFoldDB" id="A0A5M8BAM4"/>
<dbReference type="InterPro" id="IPR036390">
    <property type="entry name" value="WH_DNA-bd_sf"/>
</dbReference>
<reference evidence="6 7" key="1">
    <citation type="submission" date="2019-09" db="EMBL/GenBank/DDBJ databases">
        <title>Isolation of a novel species in the genus Cupriavidus from patients with sepsis using whole genome sequencing.</title>
        <authorList>
            <person name="Kweon O.J."/>
            <person name="Lee M.-K."/>
        </authorList>
    </citation>
    <scope>NUCLEOTIDE SEQUENCE [LARGE SCALE GENOMIC DNA]</scope>
    <source>
        <strain evidence="6 7">MKL-01</strain>
    </source>
</reference>
<comment type="caution">
    <text evidence="6">The sequence shown here is derived from an EMBL/GenBank/DDBJ whole genome shotgun (WGS) entry which is preliminary data.</text>
</comment>
<dbReference type="Pfam" id="PF03466">
    <property type="entry name" value="LysR_substrate"/>
    <property type="match status" value="1"/>
</dbReference>
<dbReference type="Gene3D" id="3.40.190.290">
    <property type="match status" value="1"/>
</dbReference>